<evidence type="ECO:0000256" key="3">
    <source>
        <dbReference type="ARBA" id="ARBA00006376"/>
    </source>
</evidence>
<organism evidence="12">
    <name type="scientific">Prosthecochloris aestuarii</name>
    <dbReference type="NCBI Taxonomy" id="1102"/>
    <lineage>
        <taxon>Bacteria</taxon>
        <taxon>Pseudomonadati</taxon>
        <taxon>Chlorobiota</taxon>
        <taxon>Chlorobiia</taxon>
        <taxon>Chlorobiales</taxon>
        <taxon>Chlorobiaceae</taxon>
        <taxon>Prosthecochloris</taxon>
    </lineage>
</organism>
<comment type="pathway">
    <text evidence="9">One-carbon metabolism; tetrahydrofolate interconversion.</text>
</comment>
<dbReference type="CDD" id="cd00378">
    <property type="entry name" value="SHMT"/>
    <property type="match status" value="1"/>
</dbReference>
<keyword evidence="6 9" id="KW-0554">One-carbon metabolism</keyword>
<keyword evidence="5 9" id="KW-0963">Cytoplasm</keyword>
<evidence type="ECO:0000256" key="5">
    <source>
        <dbReference type="ARBA" id="ARBA00022490"/>
    </source>
</evidence>
<feature type="binding site" evidence="9">
    <location>
        <begin position="123"/>
        <end position="125"/>
    </location>
    <ligand>
        <name>(6S)-5,6,7,8-tetrahydrofolate</name>
        <dbReference type="ChEBI" id="CHEBI:57453"/>
    </ligand>
</feature>
<dbReference type="InterPro" id="IPR049943">
    <property type="entry name" value="Ser_HO-MeTrfase-like"/>
</dbReference>
<dbReference type="InterPro" id="IPR015422">
    <property type="entry name" value="PyrdxlP-dep_Trfase_small"/>
</dbReference>
<dbReference type="Pfam" id="PF00464">
    <property type="entry name" value="SHMT"/>
    <property type="match status" value="1"/>
</dbReference>
<feature type="binding site" evidence="9">
    <location>
        <begin position="370"/>
        <end position="372"/>
    </location>
    <ligand>
        <name>(6S)-5,6,7,8-tetrahydrofolate</name>
        <dbReference type="ChEBI" id="CHEBI:57453"/>
    </ligand>
</feature>
<feature type="modified residue" description="N6-(pyridoxal phosphate)lysine" evidence="9 10">
    <location>
        <position position="228"/>
    </location>
</feature>
<evidence type="ECO:0000259" key="11">
    <source>
        <dbReference type="Pfam" id="PF00464"/>
    </source>
</evidence>
<dbReference type="Gene3D" id="3.90.1150.10">
    <property type="entry name" value="Aspartate Aminotransferase, domain 1"/>
    <property type="match status" value="1"/>
</dbReference>
<reference evidence="12" key="1">
    <citation type="journal article" date="2020" name="mSystems">
        <title>Genome- and Community-Level Interaction Insights into Carbon Utilization and Element Cycling Functions of Hydrothermarchaeota in Hydrothermal Sediment.</title>
        <authorList>
            <person name="Zhou Z."/>
            <person name="Liu Y."/>
            <person name="Xu W."/>
            <person name="Pan J."/>
            <person name="Luo Z.H."/>
            <person name="Li M."/>
        </authorList>
    </citation>
    <scope>NUCLEOTIDE SEQUENCE [LARGE SCALE GENOMIC DNA]</scope>
    <source>
        <strain evidence="12">SpSt-1181</strain>
    </source>
</reference>
<accession>A0A831SPN3</accession>
<dbReference type="InterPro" id="IPR001085">
    <property type="entry name" value="Ser_HO-MeTrfase"/>
</dbReference>
<dbReference type="SUPFAM" id="SSF53383">
    <property type="entry name" value="PLP-dependent transferases"/>
    <property type="match status" value="1"/>
</dbReference>
<dbReference type="Proteomes" id="UP000886335">
    <property type="component" value="Unassembled WGS sequence"/>
</dbReference>
<sequence length="440" mass="47814">MSTDILKKQDKEIFDAIENEVRRQTETLELIASENFASRAVMEACGSVMTNKYAEGYPGKRYYGGCEFVDVAEDLARERAKKLFGCEYVNVQPHSGSSANMGVLFSVLKPGDKIMGLDLSHGGHLTHGSSVNFSGQIFEAHAYGVDRETGCIDMNKVEEMALEVRPRLIICGASAYSQGFDFKAFREVADKVGAFLMADIAHPAGLIAAGLLNDPMPHCHFVTTTTHKTLRGPRGGMIMMGRDFENPMGITVKTKTGRRTKMMSEVIDAEIMPGIQGGPLMHIIAAKAVAFGEALQPEFSEYARQVRSNAAAMAQKFITLDYNIVSGGTRNHLMLIDLRNKNVTGKVAENLLHEAGITVNKNMVPFDDKSPFVTSGIRVGTPAMTTRGMKETEAENIVTLIDRVISAAGSPDAEAVCAQVRNDVKAMCAHLPLNDFGPTP</sequence>
<comment type="cofactor">
    <cofactor evidence="1 9 10">
        <name>pyridoxal 5'-phosphate</name>
        <dbReference type="ChEBI" id="CHEBI:597326"/>
    </cofactor>
</comment>
<evidence type="ECO:0000256" key="2">
    <source>
        <dbReference type="ARBA" id="ARBA00004496"/>
    </source>
</evidence>
<feature type="domain" description="Serine hydroxymethyltransferase-like" evidence="11">
    <location>
        <begin position="6"/>
        <end position="401"/>
    </location>
</feature>
<dbReference type="PANTHER" id="PTHR11680">
    <property type="entry name" value="SERINE HYDROXYMETHYLTRANSFERASE"/>
    <property type="match status" value="1"/>
</dbReference>
<evidence type="ECO:0000256" key="6">
    <source>
        <dbReference type="ARBA" id="ARBA00022563"/>
    </source>
</evidence>
<dbReference type="UniPathway" id="UPA00193"/>
<dbReference type="GO" id="GO:0030170">
    <property type="term" value="F:pyridoxal phosphate binding"/>
    <property type="evidence" value="ECO:0007669"/>
    <property type="project" value="UniProtKB-UniRule"/>
</dbReference>
<evidence type="ECO:0000313" key="12">
    <source>
        <dbReference type="EMBL" id="HED31416.1"/>
    </source>
</evidence>
<evidence type="ECO:0000256" key="4">
    <source>
        <dbReference type="ARBA" id="ARBA00011738"/>
    </source>
</evidence>
<gene>
    <name evidence="9" type="primary">glyA</name>
    <name evidence="12" type="ORF">ENN50_07015</name>
</gene>
<dbReference type="GO" id="GO:0019264">
    <property type="term" value="P:glycine biosynthetic process from serine"/>
    <property type="evidence" value="ECO:0007669"/>
    <property type="project" value="UniProtKB-UniRule"/>
</dbReference>
<evidence type="ECO:0000256" key="9">
    <source>
        <dbReference type="HAMAP-Rule" id="MF_00051"/>
    </source>
</evidence>
<dbReference type="Gene3D" id="3.40.640.10">
    <property type="entry name" value="Type I PLP-dependent aspartate aminotransferase-like (Major domain)"/>
    <property type="match status" value="1"/>
</dbReference>
<keyword evidence="7 9" id="KW-0808">Transferase</keyword>
<dbReference type="GO" id="GO:0035999">
    <property type="term" value="P:tetrahydrofolate interconversion"/>
    <property type="evidence" value="ECO:0007669"/>
    <property type="project" value="UniProtKB-UniRule"/>
</dbReference>
<comment type="similarity">
    <text evidence="3 9">Belongs to the SHMT family.</text>
</comment>
<comment type="caution">
    <text evidence="12">The sequence shown here is derived from an EMBL/GenBank/DDBJ whole genome shotgun (WGS) entry which is preliminary data.</text>
</comment>
<keyword evidence="8 9" id="KW-0663">Pyridoxal phosphate</keyword>
<comment type="subcellular location">
    <subcellularLocation>
        <location evidence="2 9">Cytoplasm</location>
    </subcellularLocation>
</comment>
<evidence type="ECO:0000256" key="10">
    <source>
        <dbReference type="PIRSR" id="PIRSR000412-50"/>
    </source>
</evidence>
<dbReference type="AlphaFoldDB" id="A0A831SPN3"/>
<comment type="catalytic activity">
    <reaction evidence="9">
        <text>(6R)-5,10-methylene-5,6,7,8-tetrahydrofolate + glycine + H2O = (6S)-5,6,7,8-tetrahydrofolate + L-serine</text>
        <dbReference type="Rhea" id="RHEA:15481"/>
        <dbReference type="ChEBI" id="CHEBI:15377"/>
        <dbReference type="ChEBI" id="CHEBI:15636"/>
        <dbReference type="ChEBI" id="CHEBI:33384"/>
        <dbReference type="ChEBI" id="CHEBI:57305"/>
        <dbReference type="ChEBI" id="CHEBI:57453"/>
        <dbReference type="EC" id="2.1.2.1"/>
    </reaction>
</comment>
<comment type="pathway">
    <text evidence="9">Amino-acid biosynthesis; glycine biosynthesis; glycine from L-serine: step 1/1.</text>
</comment>
<dbReference type="FunFam" id="3.40.640.10:FF:000001">
    <property type="entry name" value="Serine hydroxymethyltransferase"/>
    <property type="match status" value="1"/>
</dbReference>
<dbReference type="NCBIfam" id="NF000586">
    <property type="entry name" value="PRK00011.1"/>
    <property type="match status" value="1"/>
</dbReference>
<proteinExistence type="inferred from homology"/>
<dbReference type="InterPro" id="IPR015421">
    <property type="entry name" value="PyrdxlP-dep_Trfase_major"/>
</dbReference>
<feature type="binding site" evidence="9">
    <location>
        <position position="119"/>
    </location>
    <ligand>
        <name>(6S)-5,6,7,8-tetrahydrofolate</name>
        <dbReference type="ChEBI" id="CHEBI:57453"/>
    </ligand>
</feature>
<dbReference type="PROSITE" id="PS00096">
    <property type="entry name" value="SHMT"/>
    <property type="match status" value="1"/>
</dbReference>
<evidence type="ECO:0000256" key="8">
    <source>
        <dbReference type="ARBA" id="ARBA00022898"/>
    </source>
</evidence>
<comment type="caution">
    <text evidence="9">Lacks conserved residue(s) required for the propagation of feature annotation.</text>
</comment>
<dbReference type="GO" id="GO:0005829">
    <property type="term" value="C:cytosol"/>
    <property type="evidence" value="ECO:0007669"/>
    <property type="project" value="TreeGrafter"/>
</dbReference>
<dbReference type="InterPro" id="IPR039429">
    <property type="entry name" value="SHMT-like_dom"/>
</dbReference>
<keyword evidence="9" id="KW-0028">Amino-acid biosynthesis</keyword>
<feature type="site" description="Plays an important role in substrate specificity" evidence="9">
    <location>
        <position position="227"/>
    </location>
</feature>
<comment type="subunit">
    <text evidence="4 9">Homodimer.</text>
</comment>
<comment type="function">
    <text evidence="9">Catalyzes the reversible interconversion of serine and glycine with tetrahydrofolate (THF) serving as the one-carbon carrier. This reaction serves as the major source of one-carbon groups required for the biosynthesis of purines, thymidylate, methionine, and other important biomolecules. Also exhibits THF-independent aldolase activity toward beta-hydroxyamino acids, producing glycine and aldehydes, via a retro-aldol mechanism.</text>
</comment>
<dbReference type="PIRSF" id="PIRSF000412">
    <property type="entry name" value="SHMT"/>
    <property type="match status" value="1"/>
</dbReference>
<name>A0A831SPN3_PROAE</name>
<protein>
    <recommendedName>
        <fullName evidence="9">Serine hydroxymethyltransferase</fullName>
        <shortName evidence="9">SHMT</shortName>
        <shortName evidence="9">Serine methylase</shortName>
        <ecNumber evidence="9">2.1.2.1</ecNumber>
    </recommendedName>
</protein>
<evidence type="ECO:0000256" key="1">
    <source>
        <dbReference type="ARBA" id="ARBA00001933"/>
    </source>
</evidence>
<dbReference type="InterPro" id="IPR015424">
    <property type="entry name" value="PyrdxlP-dep_Trfase"/>
</dbReference>
<dbReference type="HAMAP" id="MF_00051">
    <property type="entry name" value="SHMT"/>
    <property type="match status" value="1"/>
</dbReference>
<dbReference type="PANTHER" id="PTHR11680:SF35">
    <property type="entry name" value="SERINE HYDROXYMETHYLTRANSFERASE 1"/>
    <property type="match status" value="1"/>
</dbReference>
<dbReference type="EMBL" id="DSBW01000155">
    <property type="protein sequence ID" value="HED31416.1"/>
    <property type="molecule type" value="Genomic_DNA"/>
</dbReference>
<evidence type="ECO:0000256" key="7">
    <source>
        <dbReference type="ARBA" id="ARBA00022679"/>
    </source>
</evidence>
<dbReference type="InterPro" id="IPR019798">
    <property type="entry name" value="Ser_HO-MeTrfase_PLP_BS"/>
</dbReference>
<dbReference type="EC" id="2.1.2.1" evidence="9"/>
<dbReference type="UniPathway" id="UPA00288">
    <property type="reaction ID" value="UER01023"/>
</dbReference>
<dbReference type="GO" id="GO:0004372">
    <property type="term" value="F:glycine hydroxymethyltransferase activity"/>
    <property type="evidence" value="ECO:0007669"/>
    <property type="project" value="UniProtKB-UniRule"/>
</dbReference>